<name>A0A0L8FKR8_OCTBM</name>
<accession>A0A0L8FKR8</accession>
<evidence type="ECO:0000313" key="2">
    <source>
        <dbReference type="EMBL" id="KOF64758.1"/>
    </source>
</evidence>
<reference evidence="2" key="1">
    <citation type="submission" date="2015-07" db="EMBL/GenBank/DDBJ databases">
        <title>MeaNS - Measles Nucleotide Surveillance Program.</title>
        <authorList>
            <person name="Tran T."/>
            <person name="Druce J."/>
        </authorList>
    </citation>
    <scope>NUCLEOTIDE SEQUENCE</scope>
    <source>
        <strain evidence="2">UCB-OBI-ISO-001</strain>
        <tissue evidence="2">Gonad</tissue>
    </source>
</reference>
<dbReference type="AlphaFoldDB" id="A0A0L8FKR8"/>
<organism evidence="2">
    <name type="scientific">Octopus bimaculoides</name>
    <name type="common">California two-spotted octopus</name>
    <dbReference type="NCBI Taxonomy" id="37653"/>
    <lineage>
        <taxon>Eukaryota</taxon>
        <taxon>Metazoa</taxon>
        <taxon>Spiralia</taxon>
        <taxon>Lophotrochozoa</taxon>
        <taxon>Mollusca</taxon>
        <taxon>Cephalopoda</taxon>
        <taxon>Coleoidea</taxon>
        <taxon>Octopodiformes</taxon>
        <taxon>Octopoda</taxon>
        <taxon>Incirrata</taxon>
        <taxon>Octopodidae</taxon>
        <taxon>Octopus</taxon>
    </lineage>
</organism>
<gene>
    <name evidence="2" type="ORF">OCBIM_22016830mg</name>
</gene>
<protein>
    <submittedName>
        <fullName evidence="2">Uncharacterized protein</fullName>
    </submittedName>
</protein>
<dbReference type="EMBL" id="KQ430050">
    <property type="protein sequence ID" value="KOF64758.1"/>
    <property type="molecule type" value="Genomic_DNA"/>
</dbReference>
<evidence type="ECO:0000256" key="1">
    <source>
        <dbReference type="SAM" id="MobiDB-lite"/>
    </source>
</evidence>
<feature type="region of interest" description="Disordered" evidence="1">
    <location>
        <begin position="1"/>
        <end position="22"/>
    </location>
</feature>
<proteinExistence type="predicted"/>
<sequence>MVSFMCHPHKSQSRGTGNDLARKPYKASQAVLATVTLRMVHLMCHPHKSQSTGTGNDLTWLAGSSHTQHISKGLGQ</sequence>